<evidence type="ECO:0000313" key="1">
    <source>
        <dbReference type="EMBL" id="REG30508.1"/>
    </source>
</evidence>
<comment type="caution">
    <text evidence="1">The sequence shown here is derived from an EMBL/GenBank/DDBJ whole genome shotgun (WGS) entry which is preliminary data.</text>
</comment>
<dbReference type="AlphaFoldDB" id="A0AAQ0KJJ6"/>
<name>A0AAQ0KJJ6_PARVE</name>
<protein>
    <submittedName>
        <fullName evidence="1">Uncharacterized protein</fullName>
    </submittedName>
</protein>
<sequence length="42" mass="4580">MRPDRSCRDRGPAPRLGLPHPSAIFPLLIGFRANNVPGLSAR</sequence>
<organism evidence="1 2">
    <name type="scientific">Paracoccus versutus</name>
    <name type="common">Thiobacillus versutus</name>
    <dbReference type="NCBI Taxonomy" id="34007"/>
    <lineage>
        <taxon>Bacteria</taxon>
        <taxon>Pseudomonadati</taxon>
        <taxon>Pseudomonadota</taxon>
        <taxon>Alphaproteobacteria</taxon>
        <taxon>Rhodobacterales</taxon>
        <taxon>Paracoccaceae</taxon>
        <taxon>Paracoccus</taxon>
    </lineage>
</organism>
<proteinExistence type="predicted"/>
<evidence type="ECO:0000313" key="2">
    <source>
        <dbReference type="Proteomes" id="UP000256794"/>
    </source>
</evidence>
<dbReference type="EMBL" id="QUMX01000051">
    <property type="protein sequence ID" value="REG30508.1"/>
    <property type="molecule type" value="Genomic_DNA"/>
</dbReference>
<reference evidence="1 2" key="1">
    <citation type="submission" date="2018-08" db="EMBL/GenBank/DDBJ databases">
        <title>Genomic Encyclopedia of Archaeal and Bacterial Type Strains, Phase II (KMG-II): from individual species to whole genera.</title>
        <authorList>
            <person name="Goeker M."/>
        </authorList>
    </citation>
    <scope>NUCLEOTIDE SEQUENCE [LARGE SCALE GENOMIC DNA]</scope>
    <source>
        <strain evidence="1 2">DSM 582</strain>
    </source>
</reference>
<gene>
    <name evidence="1" type="ORF">ATH84_10517</name>
</gene>
<dbReference type="Proteomes" id="UP000256794">
    <property type="component" value="Unassembled WGS sequence"/>
</dbReference>
<accession>A0AAQ0KJJ6</accession>
<keyword evidence="2" id="KW-1185">Reference proteome</keyword>